<evidence type="ECO:0000313" key="5">
    <source>
        <dbReference type="Proteomes" id="UP001174909"/>
    </source>
</evidence>
<dbReference type="Pfam" id="PF00106">
    <property type="entry name" value="adh_short"/>
    <property type="match status" value="1"/>
</dbReference>
<reference evidence="4" key="1">
    <citation type="submission" date="2023-03" db="EMBL/GenBank/DDBJ databases">
        <authorList>
            <person name="Steffen K."/>
            <person name="Cardenas P."/>
        </authorList>
    </citation>
    <scope>NUCLEOTIDE SEQUENCE</scope>
</reference>
<name>A0AA35RR92_GEOBA</name>
<dbReference type="EMBL" id="CASHTH010001466">
    <property type="protein sequence ID" value="CAI8015769.1"/>
    <property type="molecule type" value="Genomic_DNA"/>
</dbReference>
<proteinExistence type="inferred from homology"/>
<evidence type="ECO:0000256" key="1">
    <source>
        <dbReference type="ARBA" id="ARBA00006484"/>
    </source>
</evidence>
<gene>
    <name evidence="4" type="ORF">GBAR_LOCUS9738</name>
</gene>
<dbReference type="GO" id="GO:0004316">
    <property type="term" value="F:3-oxoacyl-[acyl-carrier-protein] reductase (NADPH) activity"/>
    <property type="evidence" value="ECO:0007669"/>
    <property type="project" value="UniProtKB-EC"/>
</dbReference>
<keyword evidence="5" id="KW-1185">Reference proteome</keyword>
<dbReference type="PANTHER" id="PTHR42879:SF6">
    <property type="entry name" value="NADPH-DEPENDENT REDUCTASE BACG"/>
    <property type="match status" value="1"/>
</dbReference>
<organism evidence="4 5">
    <name type="scientific">Geodia barretti</name>
    <name type="common">Barrett's horny sponge</name>
    <dbReference type="NCBI Taxonomy" id="519541"/>
    <lineage>
        <taxon>Eukaryota</taxon>
        <taxon>Metazoa</taxon>
        <taxon>Porifera</taxon>
        <taxon>Demospongiae</taxon>
        <taxon>Heteroscleromorpha</taxon>
        <taxon>Tetractinellida</taxon>
        <taxon>Astrophorina</taxon>
        <taxon>Geodiidae</taxon>
        <taxon>Geodia</taxon>
    </lineage>
</organism>
<comment type="caution">
    <text evidence="4">The sequence shown here is derived from an EMBL/GenBank/DDBJ whole genome shotgun (WGS) entry which is preliminary data.</text>
</comment>
<comment type="similarity">
    <text evidence="1">Belongs to the short-chain dehydrogenases/reductases (SDR) family.</text>
</comment>
<dbReference type="PRINTS" id="PR00081">
    <property type="entry name" value="GDHRDH"/>
</dbReference>
<accession>A0AA35RR92</accession>
<dbReference type="SUPFAM" id="SSF51735">
    <property type="entry name" value="NAD(P)-binding Rossmann-fold domains"/>
    <property type="match status" value="1"/>
</dbReference>
<dbReference type="EC" id="1.1.1.100" evidence="2"/>
<dbReference type="PANTHER" id="PTHR42879">
    <property type="entry name" value="3-OXOACYL-(ACYL-CARRIER-PROTEIN) REDUCTASE"/>
    <property type="match status" value="1"/>
</dbReference>
<dbReference type="InterPro" id="IPR002347">
    <property type="entry name" value="SDR_fam"/>
</dbReference>
<evidence type="ECO:0000256" key="3">
    <source>
        <dbReference type="ARBA" id="ARBA00048508"/>
    </source>
</evidence>
<evidence type="ECO:0000256" key="2">
    <source>
        <dbReference type="ARBA" id="ARBA00012948"/>
    </source>
</evidence>
<dbReference type="Proteomes" id="UP001174909">
    <property type="component" value="Unassembled WGS sequence"/>
</dbReference>
<dbReference type="Pfam" id="PF13561">
    <property type="entry name" value="adh_short_C2"/>
    <property type="match status" value="1"/>
</dbReference>
<evidence type="ECO:0000313" key="4">
    <source>
        <dbReference type="EMBL" id="CAI8015769.1"/>
    </source>
</evidence>
<dbReference type="AlphaFoldDB" id="A0AA35RR92"/>
<dbReference type="InterPro" id="IPR036291">
    <property type="entry name" value="NAD(P)-bd_dom_sf"/>
</dbReference>
<comment type="catalytic activity">
    <reaction evidence="3">
        <text>a (3R)-hydroxyacyl-[ACP] + NADP(+) = a 3-oxoacyl-[ACP] + NADPH + H(+)</text>
        <dbReference type="Rhea" id="RHEA:17397"/>
        <dbReference type="Rhea" id="RHEA-COMP:9916"/>
        <dbReference type="Rhea" id="RHEA-COMP:9945"/>
        <dbReference type="ChEBI" id="CHEBI:15378"/>
        <dbReference type="ChEBI" id="CHEBI:57783"/>
        <dbReference type="ChEBI" id="CHEBI:58349"/>
        <dbReference type="ChEBI" id="CHEBI:78776"/>
        <dbReference type="ChEBI" id="CHEBI:78827"/>
        <dbReference type="EC" id="1.1.1.100"/>
    </reaction>
</comment>
<sequence>MDLELSGKKALITGGSRGIGKAIALELAREGVDIAIAARDLDALDEAARDIAPAMGQERVNSTAFGSGFRARRYNLSGVGRKLVAVRADTTKDDEVQTLVDIAADELGGIDILTMSAELGQYGITVNVIHPGTTITERSAPMYEAQAQREGTTRAEVEAQVASGIAVGRIIDASEVAYVVAFIASPKAGSITGEAIATGGGVGSAVHQ</sequence>
<protein>
    <recommendedName>
        <fullName evidence="2">3-oxoacyl-[acyl-carrier-protein] reductase</fullName>
        <ecNumber evidence="2">1.1.1.100</ecNumber>
    </recommendedName>
</protein>
<dbReference type="Gene3D" id="3.40.50.720">
    <property type="entry name" value="NAD(P)-binding Rossmann-like Domain"/>
    <property type="match status" value="2"/>
</dbReference>
<dbReference type="InterPro" id="IPR050259">
    <property type="entry name" value="SDR"/>
</dbReference>